<dbReference type="Proteomes" id="UP000008237">
    <property type="component" value="Unassembled WGS sequence"/>
</dbReference>
<keyword evidence="11" id="KW-0007">Acetylation</keyword>
<name>E2BZH4_HARSA</name>
<keyword evidence="8" id="KW-1000">Mitochondrion outer membrane</keyword>
<evidence type="ECO:0000256" key="3">
    <source>
        <dbReference type="ARBA" id="ARBA00004477"/>
    </source>
</evidence>
<dbReference type="FunCoup" id="E2BZH4">
    <property type="interactions" value="375"/>
</dbReference>
<dbReference type="PANTHER" id="PTHR10689:SF6">
    <property type="entry name" value="MICROSOMAL GLUTATHIONE S-TRANSFERASE 1"/>
    <property type="match status" value="1"/>
</dbReference>
<comment type="similarity">
    <text evidence="4">Belongs to the MAPEG family.</text>
</comment>
<proteinExistence type="inferred from homology"/>
<protein>
    <recommendedName>
        <fullName evidence="15">Microsomal glutathione S-transferase 1</fullName>
        <ecNumber evidence="5">2.5.1.18</ecNumber>
    </recommendedName>
</protein>
<dbReference type="InParanoid" id="E2BZH4"/>
<evidence type="ECO:0000313" key="18">
    <source>
        <dbReference type="EMBL" id="EFN78872.1"/>
    </source>
</evidence>
<dbReference type="KEGG" id="hst:105188268"/>
<dbReference type="Gene3D" id="1.20.120.550">
    <property type="entry name" value="Membrane associated eicosanoid/glutathione metabolism-like domain"/>
    <property type="match status" value="1"/>
</dbReference>
<keyword evidence="7 17" id="KW-0812">Transmembrane</keyword>
<dbReference type="SUPFAM" id="SSF161084">
    <property type="entry name" value="MAPEG domain-like"/>
    <property type="match status" value="1"/>
</dbReference>
<accession>E2BZH4</accession>
<keyword evidence="19" id="KW-1185">Reference proteome</keyword>
<dbReference type="GO" id="GO:0005741">
    <property type="term" value="C:mitochondrial outer membrane"/>
    <property type="evidence" value="ECO:0007669"/>
    <property type="project" value="UniProtKB-SubCell"/>
</dbReference>
<evidence type="ECO:0000256" key="17">
    <source>
        <dbReference type="SAM" id="Phobius"/>
    </source>
</evidence>
<feature type="transmembrane region" description="Helical" evidence="17">
    <location>
        <begin position="79"/>
        <end position="107"/>
    </location>
</feature>
<dbReference type="InterPro" id="IPR040162">
    <property type="entry name" value="MGST1-like"/>
</dbReference>
<reference evidence="18 19" key="1">
    <citation type="journal article" date="2010" name="Science">
        <title>Genomic comparison of the ants Camponotus floridanus and Harpegnathos saltator.</title>
        <authorList>
            <person name="Bonasio R."/>
            <person name="Zhang G."/>
            <person name="Ye C."/>
            <person name="Mutti N.S."/>
            <person name="Fang X."/>
            <person name="Qin N."/>
            <person name="Donahue G."/>
            <person name="Yang P."/>
            <person name="Li Q."/>
            <person name="Li C."/>
            <person name="Zhang P."/>
            <person name="Huang Z."/>
            <person name="Berger S.L."/>
            <person name="Reinberg D."/>
            <person name="Wang J."/>
            <person name="Liebig J."/>
        </authorList>
    </citation>
    <scope>NUCLEOTIDE SEQUENCE [LARGE SCALE GENOMIC DNA]</scope>
    <source>
        <strain evidence="18 19">R22 G/1</strain>
    </source>
</reference>
<evidence type="ECO:0000256" key="14">
    <source>
        <dbReference type="ARBA" id="ARBA00038540"/>
    </source>
</evidence>
<dbReference type="OrthoDB" id="193139at2759"/>
<evidence type="ECO:0000256" key="15">
    <source>
        <dbReference type="ARBA" id="ARBA00039397"/>
    </source>
</evidence>
<dbReference type="GO" id="GO:0004364">
    <property type="term" value="F:glutathione transferase activity"/>
    <property type="evidence" value="ECO:0007669"/>
    <property type="project" value="UniProtKB-EC"/>
</dbReference>
<dbReference type="EC" id="2.5.1.18" evidence="5"/>
<dbReference type="InterPro" id="IPR023352">
    <property type="entry name" value="MAPEG-like_dom_sf"/>
</dbReference>
<evidence type="ECO:0000256" key="13">
    <source>
        <dbReference type="ARBA" id="ARBA00023136"/>
    </source>
</evidence>
<dbReference type="EMBL" id="GL451627">
    <property type="protein sequence ID" value="EFN78872.1"/>
    <property type="molecule type" value="Genomic_DNA"/>
</dbReference>
<evidence type="ECO:0000256" key="2">
    <source>
        <dbReference type="ARBA" id="ARBA00004294"/>
    </source>
</evidence>
<dbReference type="FunFam" id="1.20.120.550:FF:000002">
    <property type="entry name" value="Microsomal glutathione S-transferase 1"/>
    <property type="match status" value="1"/>
</dbReference>
<evidence type="ECO:0000256" key="16">
    <source>
        <dbReference type="ARBA" id="ARBA00049385"/>
    </source>
</evidence>
<comment type="function">
    <text evidence="1">Conjugation of reduced glutathione to a wide number of exogenous and endogenous hydrophobic electrophiles.</text>
</comment>
<evidence type="ECO:0000256" key="12">
    <source>
        <dbReference type="ARBA" id="ARBA00023128"/>
    </source>
</evidence>
<gene>
    <name evidence="18" type="ORF">EAI_02280</name>
</gene>
<organism evidence="19">
    <name type="scientific">Harpegnathos saltator</name>
    <name type="common">Jerdon's jumping ant</name>
    <dbReference type="NCBI Taxonomy" id="610380"/>
    <lineage>
        <taxon>Eukaryota</taxon>
        <taxon>Metazoa</taxon>
        <taxon>Ecdysozoa</taxon>
        <taxon>Arthropoda</taxon>
        <taxon>Hexapoda</taxon>
        <taxon>Insecta</taxon>
        <taxon>Pterygota</taxon>
        <taxon>Neoptera</taxon>
        <taxon>Endopterygota</taxon>
        <taxon>Hymenoptera</taxon>
        <taxon>Apocrita</taxon>
        <taxon>Aculeata</taxon>
        <taxon>Formicoidea</taxon>
        <taxon>Formicidae</taxon>
        <taxon>Ponerinae</taxon>
        <taxon>Ponerini</taxon>
        <taxon>Harpegnathos</taxon>
    </lineage>
</organism>
<dbReference type="OMA" id="FTFWVGV"/>
<dbReference type="GO" id="GO:0005789">
    <property type="term" value="C:endoplasmic reticulum membrane"/>
    <property type="evidence" value="ECO:0007669"/>
    <property type="project" value="UniProtKB-SubCell"/>
</dbReference>
<comment type="subunit">
    <text evidence="14">Homotrimer; The trimer binds only one molecule of glutathione.</text>
</comment>
<evidence type="ECO:0000256" key="6">
    <source>
        <dbReference type="ARBA" id="ARBA00022679"/>
    </source>
</evidence>
<dbReference type="Pfam" id="PF01124">
    <property type="entry name" value="MAPEG"/>
    <property type="match status" value="1"/>
</dbReference>
<evidence type="ECO:0000256" key="7">
    <source>
        <dbReference type="ARBA" id="ARBA00022692"/>
    </source>
</evidence>
<dbReference type="InterPro" id="IPR001129">
    <property type="entry name" value="Membr-assoc_MAPEG"/>
</dbReference>
<keyword evidence="13 17" id="KW-0472">Membrane</keyword>
<evidence type="ECO:0000256" key="11">
    <source>
        <dbReference type="ARBA" id="ARBA00022990"/>
    </source>
</evidence>
<dbReference type="AlphaFoldDB" id="E2BZH4"/>
<dbReference type="PANTHER" id="PTHR10689">
    <property type="entry name" value="MICROSOMAL GLUTATHIONE S-TRANSFERASE 1"/>
    <property type="match status" value="1"/>
</dbReference>
<evidence type="ECO:0000256" key="10">
    <source>
        <dbReference type="ARBA" id="ARBA00022989"/>
    </source>
</evidence>
<evidence type="ECO:0000256" key="8">
    <source>
        <dbReference type="ARBA" id="ARBA00022787"/>
    </source>
</evidence>
<evidence type="ECO:0000256" key="9">
    <source>
        <dbReference type="ARBA" id="ARBA00022824"/>
    </source>
</evidence>
<keyword evidence="6 18" id="KW-0808">Transferase</keyword>
<feature type="transmembrane region" description="Helical" evidence="17">
    <location>
        <begin position="127"/>
        <end position="148"/>
    </location>
</feature>
<sequence>MANINPEILKVFGFWGSILVLKMLAMIPLTARQRFRKQVFANPGDVTMLKNSVPKGKVVYDDPDVERVRRAHLNDLENIVPWFIITYIWLCTEPSIVLAKVLIRTFVLSRIVHTLSYAVMPQQPLRAISFFVGFGILGFEALTSLLHYS</sequence>
<evidence type="ECO:0000256" key="4">
    <source>
        <dbReference type="ARBA" id="ARBA00010459"/>
    </source>
</evidence>
<dbReference type="STRING" id="610380.E2BZH4"/>
<evidence type="ECO:0000256" key="5">
    <source>
        <dbReference type="ARBA" id="ARBA00012452"/>
    </source>
</evidence>
<comment type="subcellular location">
    <subcellularLocation>
        <location evidence="3">Endoplasmic reticulum membrane</location>
        <topology evidence="3">Multi-pass membrane protein</topology>
    </subcellularLocation>
    <subcellularLocation>
        <location evidence="2">Mitochondrion outer membrane</location>
    </subcellularLocation>
</comment>
<dbReference type="PhylomeDB" id="E2BZH4"/>
<keyword evidence="12" id="KW-0496">Mitochondrion</keyword>
<evidence type="ECO:0000256" key="1">
    <source>
        <dbReference type="ARBA" id="ARBA00003701"/>
    </source>
</evidence>
<keyword evidence="10 17" id="KW-1133">Transmembrane helix</keyword>
<feature type="transmembrane region" description="Helical" evidence="17">
    <location>
        <begin position="12"/>
        <end position="31"/>
    </location>
</feature>
<keyword evidence="9" id="KW-0256">Endoplasmic reticulum</keyword>
<comment type="catalytic activity">
    <reaction evidence="16">
        <text>RX + glutathione = an S-substituted glutathione + a halide anion + H(+)</text>
        <dbReference type="Rhea" id="RHEA:16437"/>
        <dbReference type="ChEBI" id="CHEBI:15378"/>
        <dbReference type="ChEBI" id="CHEBI:16042"/>
        <dbReference type="ChEBI" id="CHEBI:17792"/>
        <dbReference type="ChEBI" id="CHEBI:57925"/>
        <dbReference type="ChEBI" id="CHEBI:90779"/>
        <dbReference type="EC" id="2.5.1.18"/>
    </reaction>
    <physiologicalReaction direction="left-to-right" evidence="16">
        <dbReference type="Rhea" id="RHEA:16438"/>
    </physiologicalReaction>
</comment>
<evidence type="ECO:0000313" key="19">
    <source>
        <dbReference type="Proteomes" id="UP000008237"/>
    </source>
</evidence>